<feature type="transmembrane region" description="Helical" evidence="1">
    <location>
        <begin position="45"/>
        <end position="65"/>
    </location>
</feature>
<name>A0ABW4J707_9LACO</name>
<proteinExistence type="predicted"/>
<dbReference type="EMBL" id="JBHTOP010000022">
    <property type="protein sequence ID" value="MFD1672041.1"/>
    <property type="molecule type" value="Genomic_DNA"/>
</dbReference>
<feature type="transmembrane region" description="Helical" evidence="1">
    <location>
        <begin position="210"/>
        <end position="226"/>
    </location>
</feature>
<evidence type="ECO:0000313" key="3">
    <source>
        <dbReference type="Proteomes" id="UP001597267"/>
    </source>
</evidence>
<dbReference type="GO" id="GO:0016874">
    <property type="term" value="F:ligase activity"/>
    <property type="evidence" value="ECO:0007669"/>
    <property type="project" value="UniProtKB-KW"/>
</dbReference>
<organism evidence="2 3">
    <name type="scientific">Agrilactobacillus yilanensis</name>
    <dbReference type="NCBI Taxonomy" id="2485997"/>
    <lineage>
        <taxon>Bacteria</taxon>
        <taxon>Bacillati</taxon>
        <taxon>Bacillota</taxon>
        <taxon>Bacilli</taxon>
        <taxon>Lactobacillales</taxon>
        <taxon>Lactobacillaceae</taxon>
        <taxon>Agrilactobacillus</taxon>
    </lineage>
</organism>
<keyword evidence="2" id="KW-0436">Ligase</keyword>
<feature type="transmembrane region" description="Helical" evidence="1">
    <location>
        <begin position="315"/>
        <end position="334"/>
    </location>
</feature>
<reference evidence="3" key="1">
    <citation type="journal article" date="2019" name="Int. J. Syst. Evol. Microbiol.">
        <title>The Global Catalogue of Microorganisms (GCM) 10K type strain sequencing project: providing services to taxonomists for standard genome sequencing and annotation.</title>
        <authorList>
            <consortium name="The Broad Institute Genomics Platform"/>
            <consortium name="The Broad Institute Genome Sequencing Center for Infectious Disease"/>
            <person name="Wu L."/>
            <person name="Ma J."/>
        </authorList>
    </citation>
    <scope>NUCLEOTIDE SEQUENCE [LARGE SCALE GENOMIC DNA]</scope>
    <source>
        <strain evidence="3">CCM 8896</strain>
    </source>
</reference>
<feature type="transmembrane region" description="Helical" evidence="1">
    <location>
        <begin position="15"/>
        <end position="33"/>
    </location>
</feature>
<feature type="transmembrane region" description="Helical" evidence="1">
    <location>
        <begin position="346"/>
        <end position="362"/>
    </location>
</feature>
<accession>A0ABW4J707</accession>
<evidence type="ECO:0000313" key="2">
    <source>
        <dbReference type="EMBL" id="MFD1672041.1"/>
    </source>
</evidence>
<comment type="caution">
    <text evidence="2">The sequence shown here is derived from an EMBL/GenBank/DDBJ whole genome shotgun (WGS) entry which is preliminary data.</text>
</comment>
<feature type="transmembrane region" description="Helical" evidence="1">
    <location>
        <begin position="238"/>
        <end position="260"/>
    </location>
</feature>
<feature type="transmembrane region" description="Helical" evidence="1">
    <location>
        <begin position="85"/>
        <end position="108"/>
    </location>
</feature>
<keyword evidence="1" id="KW-0812">Transmembrane</keyword>
<keyword evidence="3" id="KW-1185">Reference proteome</keyword>
<keyword evidence="1" id="KW-1133">Transmembrane helix</keyword>
<protein>
    <submittedName>
        <fullName evidence="2">O-antigen ligase family protein</fullName>
    </submittedName>
</protein>
<feature type="transmembrane region" description="Helical" evidence="1">
    <location>
        <begin position="120"/>
        <end position="139"/>
    </location>
</feature>
<feature type="transmembrane region" description="Helical" evidence="1">
    <location>
        <begin position="187"/>
        <end position="204"/>
    </location>
</feature>
<dbReference type="Proteomes" id="UP001597267">
    <property type="component" value="Unassembled WGS sequence"/>
</dbReference>
<evidence type="ECO:0000256" key="1">
    <source>
        <dbReference type="SAM" id="Phobius"/>
    </source>
</evidence>
<feature type="transmembrane region" description="Helical" evidence="1">
    <location>
        <begin position="159"/>
        <end position="180"/>
    </location>
</feature>
<keyword evidence="1" id="KW-0472">Membrane</keyword>
<dbReference type="RefSeq" id="WP_164507052.1">
    <property type="nucleotide sequence ID" value="NZ_JBHTOP010000022.1"/>
</dbReference>
<gene>
    <name evidence="2" type="ORF">ACFQ5M_08035</name>
</gene>
<sequence>MVKSSHLAVDDNPEIINIAKLVYAIFIFSYYFLMMSTFRELPISSTVRLPLLLVEVILFAFLIILRPQQLQTLLWQAGLLLLAIGYWYVGRELYILLLTVLLIALPYNESGLRQFLKFDLYLKIGAVLLLYFLSTRGFIENNYLLTADRLGMTLNKRFAFGFSHPNQFGAVLGSICMQWLYVARKKIGPVILTLPIMLLVFRYSGSRTALLSYGLFLVIYPLCCWSKTQQLLQRFKGLSWVITQSYTWAFLSSIYLIYLYRSQQGLAIWLNQVLSGRIELAAAYLRIYGVKLWPHANQAIVDTQTSIWSTLDNQYMHMLVTYGLVTTIVFLWLMQRLLRYLIRRQYYGLLAVCFVFAVSGLMEFQQFVLTINFSWLALSLSARYKVLEPKPLVQQERGL</sequence>